<evidence type="ECO:0000313" key="3">
    <source>
        <dbReference type="Proteomes" id="UP000541444"/>
    </source>
</evidence>
<dbReference type="AlphaFoldDB" id="A0A7J7LBB8"/>
<accession>A0A7J7LBB8</accession>
<dbReference type="EMBL" id="JACGCM010002435">
    <property type="protein sequence ID" value="KAF6139849.1"/>
    <property type="molecule type" value="Genomic_DNA"/>
</dbReference>
<keyword evidence="3" id="KW-1185">Reference proteome</keyword>
<name>A0A7J7LBB8_9MAGN</name>
<proteinExistence type="predicted"/>
<feature type="non-terminal residue" evidence="2">
    <location>
        <position position="73"/>
    </location>
</feature>
<evidence type="ECO:0000313" key="2">
    <source>
        <dbReference type="EMBL" id="KAF6139849.1"/>
    </source>
</evidence>
<organism evidence="2 3">
    <name type="scientific">Kingdonia uniflora</name>
    <dbReference type="NCBI Taxonomy" id="39325"/>
    <lineage>
        <taxon>Eukaryota</taxon>
        <taxon>Viridiplantae</taxon>
        <taxon>Streptophyta</taxon>
        <taxon>Embryophyta</taxon>
        <taxon>Tracheophyta</taxon>
        <taxon>Spermatophyta</taxon>
        <taxon>Magnoliopsida</taxon>
        <taxon>Ranunculales</taxon>
        <taxon>Circaeasteraceae</taxon>
        <taxon>Kingdonia</taxon>
    </lineage>
</organism>
<gene>
    <name evidence="2" type="ORF">GIB67_009696</name>
</gene>
<protein>
    <submittedName>
        <fullName evidence="2">Uncharacterized protein</fullName>
    </submittedName>
</protein>
<feature type="region of interest" description="Disordered" evidence="1">
    <location>
        <begin position="20"/>
        <end position="73"/>
    </location>
</feature>
<evidence type="ECO:0000256" key="1">
    <source>
        <dbReference type="SAM" id="MobiDB-lite"/>
    </source>
</evidence>
<comment type="caution">
    <text evidence="2">The sequence shown here is derived from an EMBL/GenBank/DDBJ whole genome shotgun (WGS) entry which is preliminary data.</text>
</comment>
<dbReference type="Proteomes" id="UP000541444">
    <property type="component" value="Unassembled WGS sequence"/>
</dbReference>
<sequence length="73" mass="8181">KGCPPPKILVQRTLCLNSFPDPEPEYKSYPKTNGRGLDPHRFGPLVNDDDVPQSNNSFETIYTDVHPSNEPSI</sequence>
<reference evidence="2 3" key="1">
    <citation type="journal article" date="2020" name="IScience">
        <title>Genome Sequencing of the Endangered Kingdonia uniflora (Circaeasteraceae, Ranunculales) Reveals Potential Mechanisms of Evolutionary Specialization.</title>
        <authorList>
            <person name="Sun Y."/>
            <person name="Deng T."/>
            <person name="Zhang A."/>
            <person name="Moore M.J."/>
            <person name="Landis J.B."/>
            <person name="Lin N."/>
            <person name="Zhang H."/>
            <person name="Zhang X."/>
            <person name="Huang J."/>
            <person name="Zhang X."/>
            <person name="Sun H."/>
            <person name="Wang H."/>
        </authorList>
    </citation>
    <scope>NUCLEOTIDE SEQUENCE [LARGE SCALE GENOMIC DNA]</scope>
    <source>
        <strain evidence="2">TB1705</strain>
        <tissue evidence="2">Leaf</tissue>
    </source>
</reference>
<feature type="non-terminal residue" evidence="2">
    <location>
        <position position="1"/>
    </location>
</feature>